<feature type="compositionally biased region" description="Low complexity" evidence="1">
    <location>
        <begin position="307"/>
        <end position="319"/>
    </location>
</feature>
<reference evidence="2 3" key="2">
    <citation type="journal article" date="2015" name="Stand. Genomic Sci.">
        <title>Draft genome sequence of Cellulomonas carbonis T26(T) and comparative analysis of six Cellulomonas genomes.</title>
        <authorList>
            <person name="Zhuang W."/>
            <person name="Zhang S."/>
            <person name="Xia X."/>
            <person name="Wang G."/>
        </authorList>
    </citation>
    <scope>NUCLEOTIDE SEQUENCE [LARGE SCALE GENOMIC DNA]</scope>
    <source>
        <strain evidence="2 3">T26</strain>
    </source>
</reference>
<keyword evidence="3" id="KW-1185">Reference proteome</keyword>
<feature type="region of interest" description="Disordered" evidence="1">
    <location>
        <begin position="303"/>
        <end position="337"/>
    </location>
</feature>
<dbReference type="Pfam" id="PF04860">
    <property type="entry name" value="Phage_portal"/>
    <property type="match status" value="1"/>
</dbReference>
<evidence type="ECO:0000313" key="2">
    <source>
        <dbReference type="EMBL" id="KGM09451.1"/>
    </source>
</evidence>
<reference evidence="2 3" key="1">
    <citation type="submission" date="2013-08" db="EMBL/GenBank/DDBJ databases">
        <title>Genome sequencing of Cellulomonas carbonis T26.</title>
        <authorList>
            <person name="Chen F."/>
            <person name="Li Y."/>
            <person name="Wang G."/>
        </authorList>
    </citation>
    <scope>NUCLEOTIDE SEQUENCE [LARGE SCALE GENOMIC DNA]</scope>
    <source>
        <strain evidence="2 3">T26</strain>
    </source>
</reference>
<name>A0A0A0BNB0_9CELL</name>
<gene>
    <name evidence="2" type="ORF">N868_02140</name>
</gene>
<organism evidence="2 3">
    <name type="scientific">Cellulomonas carbonis T26</name>
    <dbReference type="NCBI Taxonomy" id="947969"/>
    <lineage>
        <taxon>Bacteria</taxon>
        <taxon>Bacillati</taxon>
        <taxon>Actinomycetota</taxon>
        <taxon>Actinomycetes</taxon>
        <taxon>Micrococcales</taxon>
        <taxon>Cellulomonadaceae</taxon>
        <taxon>Cellulomonas</taxon>
    </lineage>
</organism>
<proteinExistence type="predicted"/>
<dbReference type="InterPro" id="IPR006944">
    <property type="entry name" value="Phage/GTA_portal"/>
</dbReference>
<comment type="caution">
    <text evidence="2">The sequence shown here is derived from an EMBL/GenBank/DDBJ whole genome shotgun (WGS) entry which is preliminary data.</text>
</comment>
<evidence type="ECO:0008006" key="4">
    <source>
        <dbReference type="Google" id="ProtNLM"/>
    </source>
</evidence>
<dbReference type="AlphaFoldDB" id="A0A0A0BNB0"/>
<sequence length="337" mass="38399">MTQSEFLEKITILLELNKNVYIYPTYHYSDMGEKVYDGLYPLKPSTVEVLVDRTGGMYYKFAFANGYNPTIPIEDIIHWKKDYGVDDYFGGNGSRDAWNLNQSVKYYNSLLQSIGKALNASYQVNGILKVNSMMSDEKIAKEREAFVSMLRNNESGLMVTDYKTEYIDMKKDVKLVDTDTIKFMYENILRASGTPLAILSGDYTKTQKEAYYEHALESDIKGLGEAFTKRMFTAREKSFGNRILFYPSAIEFMTTQEKLSFSQIAVPSGSMMKDEFREMFGLPPMPNEMGRTIAQGYNTLIDVDSGSKQSHPQQIQQKQTVEETETTVTEGNDANES</sequence>
<evidence type="ECO:0000313" key="3">
    <source>
        <dbReference type="Proteomes" id="UP000029839"/>
    </source>
</evidence>
<dbReference type="EMBL" id="AXCY01000096">
    <property type="protein sequence ID" value="KGM09451.1"/>
    <property type="molecule type" value="Genomic_DNA"/>
</dbReference>
<dbReference type="Proteomes" id="UP000029839">
    <property type="component" value="Unassembled WGS sequence"/>
</dbReference>
<accession>A0A0A0BNB0</accession>
<protein>
    <recommendedName>
        <fullName evidence="4">Portal protein</fullName>
    </recommendedName>
</protein>
<evidence type="ECO:0000256" key="1">
    <source>
        <dbReference type="SAM" id="MobiDB-lite"/>
    </source>
</evidence>